<gene>
    <name evidence="2" type="ORF">IPOD504_LOCUS7875</name>
</gene>
<name>A0ABN8IC11_9NEOP</name>
<proteinExistence type="predicted"/>
<reference evidence="2" key="1">
    <citation type="submission" date="2022-03" db="EMBL/GenBank/DDBJ databases">
        <authorList>
            <person name="Martin H S."/>
        </authorList>
    </citation>
    <scope>NUCLEOTIDE SEQUENCE</scope>
</reference>
<organism evidence="2 3">
    <name type="scientific">Iphiclides podalirius</name>
    <name type="common">scarce swallowtail</name>
    <dbReference type="NCBI Taxonomy" id="110791"/>
    <lineage>
        <taxon>Eukaryota</taxon>
        <taxon>Metazoa</taxon>
        <taxon>Ecdysozoa</taxon>
        <taxon>Arthropoda</taxon>
        <taxon>Hexapoda</taxon>
        <taxon>Insecta</taxon>
        <taxon>Pterygota</taxon>
        <taxon>Neoptera</taxon>
        <taxon>Endopterygota</taxon>
        <taxon>Lepidoptera</taxon>
        <taxon>Glossata</taxon>
        <taxon>Ditrysia</taxon>
        <taxon>Papilionoidea</taxon>
        <taxon>Papilionidae</taxon>
        <taxon>Papilioninae</taxon>
        <taxon>Iphiclides</taxon>
    </lineage>
</organism>
<feature type="region of interest" description="Disordered" evidence="1">
    <location>
        <begin position="103"/>
        <end position="123"/>
    </location>
</feature>
<evidence type="ECO:0000313" key="2">
    <source>
        <dbReference type="EMBL" id="CAH2051653.1"/>
    </source>
</evidence>
<protein>
    <submittedName>
        <fullName evidence="2">Uncharacterized protein</fullName>
    </submittedName>
</protein>
<keyword evidence="3" id="KW-1185">Reference proteome</keyword>
<dbReference type="EMBL" id="OW152832">
    <property type="protein sequence ID" value="CAH2051653.1"/>
    <property type="molecule type" value="Genomic_DNA"/>
</dbReference>
<evidence type="ECO:0000256" key="1">
    <source>
        <dbReference type="SAM" id="MobiDB-lite"/>
    </source>
</evidence>
<evidence type="ECO:0000313" key="3">
    <source>
        <dbReference type="Proteomes" id="UP000837857"/>
    </source>
</evidence>
<accession>A0ABN8IC11</accession>
<dbReference type="Proteomes" id="UP000837857">
    <property type="component" value="Chromosome 20"/>
</dbReference>
<sequence>MTSRIPPRDGDRKSYWLLTVKKCYENLNVPPVLNHPVRAKSSRLIPTASRTIATVPPGIDPYRARSRALGWRRKILLFPERPATVIFDVSSLETRLGRYKSDGNLYAHSRKASRPRGENINSH</sequence>
<feature type="non-terminal residue" evidence="2">
    <location>
        <position position="1"/>
    </location>
</feature>